<sequence>MKNILAPFVSLISSIRIWNKRRQTFAGDLEALYESYKVNVLTIFAILALWSVITTFKVSLQPLLHPELIWTPLVSSIWLFLAALYTVNTVFRQQRVKLLQFWYWFLANMIIISICYSLDAIIGILVSIFLPCYRLKWLNAVSDDKDKFVRGRKLLKPARAGYEYRKKINHSTETFHLGGHDVPLTKALTHCVTVGTTGSGKSVTQNRIMADVLPLVKVGTNRRAVVYDAKLDVISTLYGICGDSGDTNIVILNPKDRRAVAIDIAADINCPSDIETFSNIMMPPPAHNEKVDKFFRDNPLQLLRAAVEYFYYNAPGVWELRDIVNLFESEEVFKAILGSDPRTRYALGLLATDGTNANIFSSVRTEVYKYRILAARWSHAPKKISLKQWIKEGGTIMVLGRDTIQTDTVGTSIAVLNRFITTSLAQLILSQPDTKEPSTFLFFDEMHTIKLELVDLATQARSKGCCIFAAFQSIQSLNQFYGSDGVETIMGQFNLKNILKLGDTATAEWCSKLIGEAEIIHADPNYEVVNDIGEKKGFNPKLQTQRVVLASELTSIPEIDSKERVGLTGYYLGTNVYRHTYKWQELNKIFVNKDLGYEDFEPIPKQWEELLPWTPSDWNRLGISQVMQHLQFKMQAEQLENQLKSGSYAARSAGGFENTFTTEDDDDDEFENLESQENQGSNLVNKFVNPKLKSLVNKRSPKKPPARSNIFKKRQPPPGPSRN</sequence>
<feature type="domain" description="Type IV secretion system coupling protein TraD DNA-binding" evidence="8">
    <location>
        <begin position="182"/>
        <end position="559"/>
    </location>
</feature>
<organism evidence="9 10">
    <name type="scientific">Aetokthonos hydrillicola Thurmond2011</name>
    <dbReference type="NCBI Taxonomy" id="2712845"/>
    <lineage>
        <taxon>Bacteria</taxon>
        <taxon>Bacillati</taxon>
        <taxon>Cyanobacteriota</taxon>
        <taxon>Cyanophyceae</taxon>
        <taxon>Nostocales</taxon>
        <taxon>Hapalosiphonaceae</taxon>
        <taxon>Aetokthonos</taxon>
    </lineage>
</organism>
<dbReference type="RefSeq" id="WP_310834251.1">
    <property type="nucleotide sequence ID" value="NZ_JAALHA020000021.1"/>
</dbReference>
<evidence type="ECO:0000256" key="5">
    <source>
        <dbReference type="ARBA" id="ARBA00023136"/>
    </source>
</evidence>
<gene>
    <name evidence="9" type="ORF">G7B40_030945</name>
</gene>
<evidence type="ECO:0000313" key="10">
    <source>
        <dbReference type="Proteomes" id="UP000667802"/>
    </source>
</evidence>
<dbReference type="PANTHER" id="PTHR37937:SF1">
    <property type="entry name" value="CONJUGATIVE TRANSFER: DNA TRANSPORT"/>
    <property type="match status" value="1"/>
</dbReference>
<name>A0AAP5IC64_9CYAN</name>
<dbReference type="EMBL" id="JAALHA020000021">
    <property type="protein sequence ID" value="MDR9898942.1"/>
    <property type="molecule type" value="Genomic_DNA"/>
</dbReference>
<feature type="region of interest" description="Disordered" evidence="6">
    <location>
        <begin position="693"/>
        <end position="723"/>
    </location>
</feature>
<dbReference type="GO" id="GO:0005886">
    <property type="term" value="C:plasma membrane"/>
    <property type="evidence" value="ECO:0007669"/>
    <property type="project" value="UniProtKB-SubCell"/>
</dbReference>
<evidence type="ECO:0000256" key="4">
    <source>
        <dbReference type="ARBA" id="ARBA00022989"/>
    </source>
</evidence>
<protein>
    <submittedName>
        <fullName evidence="9">Type IV secretion system DNA-binding domain-containing protein</fullName>
    </submittedName>
</protein>
<dbReference type="SUPFAM" id="SSF52540">
    <property type="entry name" value="P-loop containing nucleoside triphosphate hydrolases"/>
    <property type="match status" value="1"/>
</dbReference>
<keyword evidence="3 7" id="KW-0812">Transmembrane</keyword>
<evidence type="ECO:0000256" key="6">
    <source>
        <dbReference type="SAM" id="MobiDB-lite"/>
    </source>
</evidence>
<feature type="transmembrane region" description="Helical" evidence="7">
    <location>
        <begin position="68"/>
        <end position="91"/>
    </location>
</feature>
<feature type="transmembrane region" description="Helical" evidence="7">
    <location>
        <begin position="103"/>
        <end position="130"/>
    </location>
</feature>
<feature type="compositionally biased region" description="Basic residues" evidence="6">
    <location>
        <begin position="699"/>
        <end position="715"/>
    </location>
</feature>
<reference evidence="10" key="1">
    <citation type="journal article" date="2021" name="Science">
        <title>Hunting the eagle killer: A cyanobacterial neurotoxin causes vacuolar myelinopathy.</title>
        <authorList>
            <person name="Breinlinger S."/>
            <person name="Phillips T.J."/>
            <person name="Haram B.N."/>
            <person name="Mares J."/>
            <person name="Martinez Yerena J.A."/>
            <person name="Hrouzek P."/>
            <person name="Sobotka R."/>
            <person name="Henderson W.M."/>
            <person name="Schmieder P."/>
            <person name="Williams S.M."/>
            <person name="Lauderdale J.D."/>
            <person name="Wilde H.D."/>
            <person name="Gerrin W."/>
            <person name="Kust A."/>
            <person name="Washington J.W."/>
            <person name="Wagner C."/>
            <person name="Geier B."/>
            <person name="Liebeke M."/>
            <person name="Enke H."/>
            <person name="Niedermeyer T.H.J."/>
            <person name="Wilde S.B."/>
        </authorList>
    </citation>
    <scope>NUCLEOTIDE SEQUENCE [LARGE SCALE GENOMIC DNA]</scope>
    <source>
        <strain evidence="10">Thurmond2011</strain>
    </source>
</reference>
<evidence type="ECO:0000259" key="8">
    <source>
        <dbReference type="Pfam" id="PF10412"/>
    </source>
</evidence>
<dbReference type="InterPro" id="IPR019476">
    <property type="entry name" value="T4SS_TraD_DNA-bd"/>
</dbReference>
<dbReference type="Pfam" id="PF10412">
    <property type="entry name" value="TrwB_AAD_bind"/>
    <property type="match status" value="1"/>
</dbReference>
<evidence type="ECO:0000256" key="2">
    <source>
        <dbReference type="ARBA" id="ARBA00022475"/>
    </source>
</evidence>
<feature type="transmembrane region" description="Helical" evidence="7">
    <location>
        <begin position="38"/>
        <end position="56"/>
    </location>
</feature>
<evidence type="ECO:0000256" key="7">
    <source>
        <dbReference type="SAM" id="Phobius"/>
    </source>
</evidence>
<evidence type="ECO:0000256" key="1">
    <source>
        <dbReference type="ARBA" id="ARBA00004651"/>
    </source>
</evidence>
<dbReference type="InterPro" id="IPR027417">
    <property type="entry name" value="P-loop_NTPase"/>
</dbReference>
<evidence type="ECO:0000313" key="9">
    <source>
        <dbReference type="EMBL" id="MDR9898942.1"/>
    </source>
</evidence>
<evidence type="ECO:0000256" key="3">
    <source>
        <dbReference type="ARBA" id="ARBA00022692"/>
    </source>
</evidence>
<keyword evidence="2" id="KW-1003">Cell membrane</keyword>
<keyword evidence="4 7" id="KW-1133">Transmembrane helix</keyword>
<dbReference type="AlphaFoldDB" id="A0AAP5IC64"/>
<keyword evidence="10" id="KW-1185">Reference proteome</keyword>
<accession>A0AAP5IC64</accession>
<dbReference type="PANTHER" id="PTHR37937">
    <property type="entry name" value="CONJUGATIVE TRANSFER: DNA TRANSPORT"/>
    <property type="match status" value="1"/>
</dbReference>
<dbReference type="CDD" id="cd01127">
    <property type="entry name" value="TrwB_TraG_TraD_VirD4"/>
    <property type="match status" value="1"/>
</dbReference>
<proteinExistence type="predicted"/>
<dbReference type="InterPro" id="IPR051539">
    <property type="entry name" value="T4SS-coupling_protein"/>
</dbReference>
<keyword evidence="9" id="KW-0238">DNA-binding</keyword>
<comment type="caution">
    <text evidence="9">The sequence shown here is derived from an EMBL/GenBank/DDBJ whole genome shotgun (WGS) entry which is preliminary data.</text>
</comment>
<dbReference type="Proteomes" id="UP000667802">
    <property type="component" value="Unassembled WGS sequence"/>
</dbReference>
<keyword evidence="5 7" id="KW-0472">Membrane</keyword>
<comment type="subcellular location">
    <subcellularLocation>
        <location evidence="1">Cell membrane</location>
        <topology evidence="1">Multi-pass membrane protein</topology>
    </subcellularLocation>
</comment>
<dbReference type="GO" id="GO:0003677">
    <property type="term" value="F:DNA binding"/>
    <property type="evidence" value="ECO:0007669"/>
    <property type="project" value="UniProtKB-KW"/>
</dbReference>
<dbReference type="Gene3D" id="3.40.50.300">
    <property type="entry name" value="P-loop containing nucleotide triphosphate hydrolases"/>
    <property type="match status" value="2"/>
</dbReference>